<keyword evidence="2" id="KW-1185">Reference proteome</keyword>
<dbReference type="RefSeq" id="WP_243801217.1">
    <property type="nucleotide sequence ID" value="NZ_JALHAT010000026.1"/>
</dbReference>
<accession>A0ABT0AF36</accession>
<gene>
    <name evidence="1" type="ORF">MTR65_13955</name>
</gene>
<evidence type="ECO:0008006" key="3">
    <source>
        <dbReference type="Google" id="ProtNLM"/>
    </source>
</evidence>
<reference evidence="1" key="1">
    <citation type="submission" date="2022-03" db="EMBL/GenBank/DDBJ databases">
        <title>Identification of a novel bacterium isolated from mangrove sediments.</title>
        <authorList>
            <person name="Pan X."/>
        </authorList>
    </citation>
    <scope>NUCLEOTIDE SEQUENCE</scope>
    <source>
        <strain evidence="1">B2637</strain>
    </source>
</reference>
<dbReference type="EMBL" id="JALHAT010000026">
    <property type="protein sequence ID" value="MCJ1961796.1"/>
    <property type="molecule type" value="Genomic_DNA"/>
</dbReference>
<organism evidence="1 2">
    <name type="scientific">Novosphingobium mangrovi</name>
    <name type="common">ex Hu et al. 2023</name>
    <dbReference type="NCBI Taxonomy" id="2930094"/>
    <lineage>
        <taxon>Bacteria</taxon>
        <taxon>Pseudomonadati</taxon>
        <taxon>Pseudomonadota</taxon>
        <taxon>Alphaproteobacteria</taxon>
        <taxon>Sphingomonadales</taxon>
        <taxon>Sphingomonadaceae</taxon>
        <taxon>Novosphingobium</taxon>
    </lineage>
</organism>
<sequence>MEREPFIRAIEVWVPSADGTTIDLQSGIYGEMDYFASASRGMQFRFGEGLPGRSWKEQRPILIKDLANSFFVRKEAALSEGLSCAVAVPGFDGERCVSVTLFFCGDDRYRLGALELWCARQGEEELRLEDGYFGRARRFEADAHTFRFHRGYGVPGKAWDQGRPVILPKLSPEGRFKCNEAQEPTGFDRAMAVPCPSRDGATWVLTLVSSRISPVAGRVEHWHLDESGSAFRFAAGYCETECDLALLHAQAHVSTDEGPFARACRKGIPLVDEDLATDVTDPIAQGAVAAGLKSMVVFPLHGGEQCDAVLVWYF</sequence>
<protein>
    <recommendedName>
        <fullName evidence="3">GAF domain-containing protein</fullName>
    </recommendedName>
</protein>
<dbReference type="Gene3D" id="3.30.450.40">
    <property type="match status" value="2"/>
</dbReference>
<proteinExistence type="predicted"/>
<dbReference type="SUPFAM" id="SSF55781">
    <property type="entry name" value="GAF domain-like"/>
    <property type="match status" value="1"/>
</dbReference>
<evidence type="ECO:0000313" key="2">
    <source>
        <dbReference type="Proteomes" id="UP001162802"/>
    </source>
</evidence>
<name>A0ABT0AF36_9SPHN</name>
<dbReference type="Proteomes" id="UP001162802">
    <property type="component" value="Unassembled WGS sequence"/>
</dbReference>
<evidence type="ECO:0000313" key="1">
    <source>
        <dbReference type="EMBL" id="MCJ1961796.1"/>
    </source>
</evidence>
<dbReference type="InterPro" id="IPR029016">
    <property type="entry name" value="GAF-like_dom_sf"/>
</dbReference>
<comment type="caution">
    <text evidence="1">The sequence shown here is derived from an EMBL/GenBank/DDBJ whole genome shotgun (WGS) entry which is preliminary data.</text>
</comment>